<dbReference type="Proteomes" id="UP000013909">
    <property type="component" value="Unassembled WGS sequence"/>
</dbReference>
<evidence type="ECO:0000256" key="2">
    <source>
        <dbReference type="SAM" id="SignalP"/>
    </source>
</evidence>
<evidence type="ECO:0000259" key="3">
    <source>
        <dbReference type="PROSITE" id="PS51782"/>
    </source>
</evidence>
<keyword evidence="4" id="KW-0326">Glycosidase</keyword>
<dbReference type="Gene3D" id="1.10.530.10">
    <property type="match status" value="1"/>
</dbReference>
<evidence type="ECO:0000313" key="4">
    <source>
        <dbReference type="EMBL" id="EON76304.1"/>
    </source>
</evidence>
<dbReference type="CDD" id="cd00118">
    <property type="entry name" value="LysM"/>
    <property type="match status" value="2"/>
</dbReference>
<organism evidence="4 5">
    <name type="scientific">Lunatimonas lonarensis</name>
    <dbReference type="NCBI Taxonomy" id="1232681"/>
    <lineage>
        <taxon>Bacteria</taxon>
        <taxon>Pseudomonadati</taxon>
        <taxon>Bacteroidota</taxon>
        <taxon>Cytophagia</taxon>
        <taxon>Cytophagales</taxon>
        <taxon>Cyclobacteriaceae</taxon>
    </lineage>
</organism>
<keyword evidence="2" id="KW-0732">Signal</keyword>
<dbReference type="PANTHER" id="PTHR33734:SF22">
    <property type="entry name" value="MEMBRANE-BOUND LYTIC MUREIN TRANSGLYCOSYLASE D"/>
    <property type="match status" value="1"/>
</dbReference>
<feature type="signal peptide" evidence="2">
    <location>
        <begin position="1"/>
        <end position="21"/>
    </location>
</feature>
<dbReference type="AlphaFoldDB" id="R7ZQL5"/>
<dbReference type="SMART" id="SM00257">
    <property type="entry name" value="LysM"/>
    <property type="match status" value="3"/>
</dbReference>
<dbReference type="Gene3D" id="3.10.350.10">
    <property type="entry name" value="LysM domain"/>
    <property type="match status" value="2"/>
</dbReference>
<keyword evidence="4" id="KW-0378">Hydrolase</keyword>
<dbReference type="InterPro" id="IPR023346">
    <property type="entry name" value="Lysozyme-like_dom_sf"/>
</dbReference>
<dbReference type="InterPro" id="IPR018392">
    <property type="entry name" value="LysM"/>
</dbReference>
<feature type="chain" id="PRO_5004451718" evidence="2">
    <location>
        <begin position="22"/>
        <end position="538"/>
    </location>
</feature>
<name>R7ZQL5_9BACT</name>
<feature type="region of interest" description="Disordered" evidence="1">
    <location>
        <begin position="285"/>
        <end position="314"/>
    </location>
</feature>
<dbReference type="EMBL" id="AQHR01000088">
    <property type="protein sequence ID" value="EON76304.1"/>
    <property type="molecule type" value="Genomic_DNA"/>
</dbReference>
<dbReference type="OrthoDB" id="977752at2"/>
<proteinExistence type="predicted"/>
<dbReference type="STRING" id="1232681.ADIS_3432"/>
<dbReference type="PANTHER" id="PTHR33734">
    <property type="entry name" value="LYSM DOMAIN-CONTAINING GPI-ANCHORED PROTEIN 2"/>
    <property type="match status" value="1"/>
</dbReference>
<evidence type="ECO:0000313" key="5">
    <source>
        <dbReference type="Proteomes" id="UP000013909"/>
    </source>
</evidence>
<dbReference type="Pfam" id="PF01476">
    <property type="entry name" value="LysM"/>
    <property type="match status" value="3"/>
</dbReference>
<dbReference type="PROSITE" id="PS51782">
    <property type="entry name" value="LYSM"/>
    <property type="match status" value="2"/>
</dbReference>
<dbReference type="InterPro" id="IPR008258">
    <property type="entry name" value="Transglycosylase_SLT_dom_1"/>
</dbReference>
<reference evidence="4 5" key="1">
    <citation type="submission" date="2013-02" db="EMBL/GenBank/DDBJ databases">
        <title>A novel strain isolated from Lonar lake, Maharashtra, India.</title>
        <authorList>
            <person name="Singh A."/>
        </authorList>
    </citation>
    <scope>NUCLEOTIDE SEQUENCE [LARGE SCALE GENOMIC DNA]</scope>
    <source>
        <strain evidence="4 5">AK24</strain>
    </source>
</reference>
<dbReference type="PATRIC" id="fig|1288963.3.peg.3425"/>
<dbReference type="Pfam" id="PF01464">
    <property type="entry name" value="SLT"/>
    <property type="match status" value="1"/>
</dbReference>
<dbReference type="SUPFAM" id="SSF53955">
    <property type="entry name" value="Lysozyme-like"/>
    <property type="match status" value="1"/>
</dbReference>
<dbReference type="GO" id="GO:0016798">
    <property type="term" value="F:hydrolase activity, acting on glycosyl bonds"/>
    <property type="evidence" value="ECO:0007669"/>
    <property type="project" value="UniProtKB-KW"/>
</dbReference>
<dbReference type="RefSeq" id="WP_010855565.1">
    <property type="nucleotide sequence ID" value="NZ_AQHR01000088.1"/>
</dbReference>
<comment type="caution">
    <text evidence="4">The sequence shown here is derived from an EMBL/GenBank/DDBJ whole genome shotgun (WGS) entry which is preliminary data.</text>
</comment>
<dbReference type="InterPro" id="IPR036779">
    <property type="entry name" value="LysM_dom_sf"/>
</dbReference>
<gene>
    <name evidence="4" type="ORF">ADIS_3432</name>
</gene>
<protein>
    <submittedName>
        <fullName evidence="4">Membrane-bound lytic murein transglycosylase D</fullName>
        <ecNumber evidence="4">3.2.1.-</ecNumber>
    </submittedName>
</protein>
<dbReference type="CDD" id="cd16894">
    <property type="entry name" value="MltD-like"/>
    <property type="match status" value="1"/>
</dbReference>
<feature type="compositionally biased region" description="Low complexity" evidence="1">
    <location>
        <begin position="476"/>
        <end position="485"/>
    </location>
</feature>
<evidence type="ECO:0000256" key="1">
    <source>
        <dbReference type="SAM" id="MobiDB-lite"/>
    </source>
</evidence>
<dbReference type="EC" id="3.2.1.-" evidence="4"/>
<feature type="compositionally biased region" description="Polar residues" evidence="1">
    <location>
        <begin position="457"/>
        <end position="471"/>
    </location>
</feature>
<sequence length="538" mass="60059">MRIAKIFPLLMIWLASLPAIAQVPEVPSVIYFADMTLQLNEQARREIQADVNALYRNPQYFQIKLDRVNLYMPIVERVLREQGVPDDLKYLVIQESSLISDAVSTSNAVGFWQFKKGTAEEVFLRVDNQVDERKNIVSSTRGAALYLKKHQGHLNNWATALVSYQMGLGGARGYFGDQYKGKRTMEIDRNSHWYLKKYLAHKIAFEGQTGKLVSNGDYLHEYTVKGPTTLAEVARQLGVSENHLKDYNKWAPTGTIPGDKTYVVTYIQKGIAPVRPAIQTDLPPTEKGQTGPVLAQSGQVSPYPKVTGNTSKATQRGQVSVNGIKAVMASASGPITQLANQVDMKEKKLRRLNDLSKSDPIQAGQYYYTKRKRGKAEATEHVVQAGETLWKISQIHGIRVHSLKAKNRIYQDKDLKPGMVLLLQDYRKRGEEIKMASPTPRPSAPVRTETRLADTGNRPQASSSNTVTSQVAPRVSQTTSPSTTTTLPASIIEHVVEPGDTLYAISRKHQVTVEQLKQWNQIGADNLLKVGQKLVIRK</sequence>
<feature type="region of interest" description="Disordered" evidence="1">
    <location>
        <begin position="434"/>
        <end position="485"/>
    </location>
</feature>
<feature type="domain" description="LysM" evidence="3">
    <location>
        <begin position="379"/>
        <end position="423"/>
    </location>
</feature>
<feature type="domain" description="LysM" evidence="3">
    <location>
        <begin position="492"/>
        <end position="536"/>
    </location>
</feature>
<accession>R7ZQL5</accession>
<keyword evidence="5" id="KW-1185">Reference proteome</keyword>
<dbReference type="SUPFAM" id="SSF54106">
    <property type="entry name" value="LysM domain"/>
    <property type="match status" value="2"/>
</dbReference>